<dbReference type="CDD" id="cd00037">
    <property type="entry name" value="CLECT"/>
    <property type="match status" value="1"/>
</dbReference>
<dbReference type="InterPro" id="IPR016187">
    <property type="entry name" value="CTDL_fold"/>
</dbReference>
<protein>
    <submittedName>
        <fullName evidence="1">Uncharacterized protein</fullName>
    </submittedName>
</protein>
<dbReference type="SUPFAM" id="SSF56436">
    <property type="entry name" value="C-type lectin-like"/>
    <property type="match status" value="2"/>
</dbReference>
<dbReference type="PROSITE" id="PS50041">
    <property type="entry name" value="C_TYPE_LECTIN_2"/>
    <property type="match status" value="1"/>
</dbReference>
<name>A0A7R8WN94_9CRUS</name>
<accession>A0A7R8WN94</accession>
<sequence length="216" mass="24755">MSVSSLFSFSVWTGGITDMKENSSEFVWATGNPVSSSNWADGASKSSAMNNTHRGIAMDCRRQYKWEAQGIEESHHFMCQSPPLQLSDGENLEDSVIVPVAEPECKVSRGRSPRPRKDFDCPPPFFRLGYSCYLFHRGIGKKTWTDSQRFCKRLAPYGKLAEFETFAEYYTMMQYLIKDGDCEKWKSTDEDDELLDHPHSKKKPFICEADPREDTM</sequence>
<reference evidence="1" key="1">
    <citation type="submission" date="2020-11" db="EMBL/GenBank/DDBJ databases">
        <authorList>
            <person name="Tran Van P."/>
        </authorList>
    </citation>
    <scope>NUCLEOTIDE SEQUENCE</scope>
</reference>
<proteinExistence type="predicted"/>
<dbReference type="Gene3D" id="3.10.100.10">
    <property type="entry name" value="Mannose-Binding Protein A, subunit A"/>
    <property type="match status" value="2"/>
</dbReference>
<dbReference type="InterPro" id="IPR016186">
    <property type="entry name" value="C-type_lectin-like/link_sf"/>
</dbReference>
<evidence type="ECO:0000313" key="1">
    <source>
        <dbReference type="EMBL" id="CAD7232172.1"/>
    </source>
</evidence>
<dbReference type="EMBL" id="OB664335">
    <property type="protein sequence ID" value="CAD7232172.1"/>
    <property type="molecule type" value="Genomic_DNA"/>
</dbReference>
<dbReference type="AlphaFoldDB" id="A0A7R8WN94"/>
<organism evidence="1">
    <name type="scientific">Cyprideis torosa</name>
    <dbReference type="NCBI Taxonomy" id="163714"/>
    <lineage>
        <taxon>Eukaryota</taxon>
        <taxon>Metazoa</taxon>
        <taxon>Ecdysozoa</taxon>
        <taxon>Arthropoda</taxon>
        <taxon>Crustacea</taxon>
        <taxon>Oligostraca</taxon>
        <taxon>Ostracoda</taxon>
        <taxon>Podocopa</taxon>
        <taxon>Podocopida</taxon>
        <taxon>Cytherocopina</taxon>
        <taxon>Cytheroidea</taxon>
        <taxon>Cytherideidae</taxon>
        <taxon>Cyprideis</taxon>
    </lineage>
</organism>
<gene>
    <name evidence="1" type="ORF">CTOB1V02_LOCUS10013</name>
</gene>
<dbReference type="InterPro" id="IPR001304">
    <property type="entry name" value="C-type_lectin-like"/>
</dbReference>